<feature type="compositionally biased region" description="Polar residues" evidence="1">
    <location>
        <begin position="86"/>
        <end position="101"/>
    </location>
</feature>
<comment type="caution">
    <text evidence="2">The sequence shown here is derived from an EMBL/GenBank/DDBJ whole genome shotgun (WGS) entry which is preliminary data.</text>
</comment>
<gene>
    <name evidence="2" type="ORF">G5S52_14640</name>
</gene>
<evidence type="ECO:0000313" key="3">
    <source>
        <dbReference type="Proteomes" id="UP000473008"/>
    </source>
</evidence>
<sequence>MKSAKEFAAWLMERFESHSNVWLTRNDITELTSRQSVRSEFIHDVHCELMNYGRALIADIKNNRYYMVSLSDTYWKDVGDIYAEQTNKAEQANKTPNSANTVERFPDDAQNSRVRSLRK</sequence>
<name>A0A6M1RF16_9GAMM</name>
<proteinExistence type="predicted"/>
<dbReference type="EMBL" id="JAALDL010000011">
    <property type="protein sequence ID" value="NGN98836.1"/>
    <property type="molecule type" value="Genomic_DNA"/>
</dbReference>
<organism evidence="2 3">
    <name type="scientific">Grimontia sedimenti</name>
    <dbReference type="NCBI Taxonomy" id="2711294"/>
    <lineage>
        <taxon>Bacteria</taxon>
        <taxon>Pseudomonadati</taxon>
        <taxon>Pseudomonadota</taxon>
        <taxon>Gammaproteobacteria</taxon>
        <taxon>Vibrionales</taxon>
        <taxon>Vibrionaceae</taxon>
        <taxon>Grimontia</taxon>
    </lineage>
</organism>
<dbReference type="Proteomes" id="UP000473008">
    <property type="component" value="Unassembled WGS sequence"/>
</dbReference>
<accession>A0A6M1RF16</accession>
<keyword evidence="3" id="KW-1185">Reference proteome</keyword>
<evidence type="ECO:0000256" key="1">
    <source>
        <dbReference type="SAM" id="MobiDB-lite"/>
    </source>
</evidence>
<protein>
    <submittedName>
        <fullName evidence="2">Uncharacterized protein</fullName>
    </submittedName>
</protein>
<evidence type="ECO:0000313" key="2">
    <source>
        <dbReference type="EMBL" id="NGN98836.1"/>
    </source>
</evidence>
<reference evidence="2 3" key="1">
    <citation type="submission" date="2020-02" db="EMBL/GenBank/DDBJ databases">
        <title>The draft genome of Grimontia sedimenta sp. nov., isolated from benthic sediments near coral reefs south of Kuwait.</title>
        <authorList>
            <person name="Mahmoud H.M."/>
            <person name="Jose L."/>
            <person name="Eapen S."/>
        </authorList>
    </citation>
    <scope>NUCLEOTIDE SEQUENCE [LARGE SCALE GENOMIC DNA]</scope>
    <source>
        <strain evidence="2 3">S25</strain>
    </source>
</reference>
<feature type="region of interest" description="Disordered" evidence="1">
    <location>
        <begin position="86"/>
        <end position="119"/>
    </location>
</feature>
<feature type="compositionally biased region" description="Polar residues" evidence="1">
    <location>
        <begin position="109"/>
        <end position="119"/>
    </location>
</feature>
<dbReference type="RefSeq" id="WP_046304170.1">
    <property type="nucleotide sequence ID" value="NZ_JAALDL010000011.1"/>
</dbReference>
<dbReference type="AlphaFoldDB" id="A0A6M1RF16"/>